<evidence type="ECO:0000259" key="12">
    <source>
        <dbReference type="Pfam" id="PF00370"/>
    </source>
</evidence>
<dbReference type="Gene3D" id="3.30.420.40">
    <property type="match status" value="3"/>
</dbReference>
<dbReference type="PIRSF" id="PIRSF000538">
    <property type="entry name" value="GlpK"/>
    <property type="match status" value="1"/>
</dbReference>
<evidence type="ECO:0000313" key="14">
    <source>
        <dbReference type="EMBL" id="CAD7457830.1"/>
    </source>
</evidence>
<dbReference type="InterPro" id="IPR018484">
    <property type="entry name" value="FGGY_N"/>
</dbReference>
<keyword evidence="7" id="KW-0319">Glycerol metabolism</keyword>
<protein>
    <recommendedName>
        <fullName evidence="11">Probable glycerol kinase</fullName>
        <ecNumber evidence="3">2.7.1.30</ecNumber>
    </recommendedName>
    <alternativeName>
        <fullName evidence="9">ATP:glycerol 3-phosphotransferase</fullName>
    </alternativeName>
</protein>
<dbReference type="GO" id="GO:0046167">
    <property type="term" value="P:glycerol-3-phosphate biosynthetic process"/>
    <property type="evidence" value="ECO:0007669"/>
    <property type="project" value="TreeGrafter"/>
</dbReference>
<evidence type="ECO:0000256" key="9">
    <source>
        <dbReference type="ARBA" id="ARBA00043149"/>
    </source>
</evidence>
<dbReference type="GO" id="GO:0004370">
    <property type="term" value="F:glycerol kinase activity"/>
    <property type="evidence" value="ECO:0007669"/>
    <property type="project" value="UniProtKB-EC"/>
</dbReference>
<keyword evidence="5" id="KW-0547">Nucleotide-binding</keyword>
<proteinExistence type="inferred from homology"/>
<dbReference type="PANTHER" id="PTHR10196">
    <property type="entry name" value="SUGAR KINASE"/>
    <property type="match status" value="1"/>
</dbReference>
<feature type="domain" description="Carbohydrate kinase FGGY C-terminal" evidence="13">
    <location>
        <begin position="275"/>
        <end position="377"/>
    </location>
</feature>
<dbReference type="InterPro" id="IPR000577">
    <property type="entry name" value="Carb_kinase_FGGY"/>
</dbReference>
<dbReference type="InterPro" id="IPR018483">
    <property type="entry name" value="Carb_kinase_FGGY_CS"/>
</dbReference>
<evidence type="ECO:0000256" key="10">
    <source>
        <dbReference type="ARBA" id="ARBA00052101"/>
    </source>
</evidence>
<dbReference type="FunFam" id="3.30.420.40:FF:000177">
    <property type="entry name" value="Glycerol kinase"/>
    <property type="match status" value="1"/>
</dbReference>
<dbReference type="InterPro" id="IPR018485">
    <property type="entry name" value="FGGY_C"/>
</dbReference>
<dbReference type="EC" id="2.7.1.30" evidence="3"/>
<dbReference type="GO" id="GO:0006641">
    <property type="term" value="P:triglyceride metabolic process"/>
    <property type="evidence" value="ECO:0007669"/>
    <property type="project" value="TreeGrafter"/>
</dbReference>
<organism evidence="14">
    <name type="scientific">Timema tahoe</name>
    <dbReference type="NCBI Taxonomy" id="61484"/>
    <lineage>
        <taxon>Eukaryota</taxon>
        <taxon>Metazoa</taxon>
        <taxon>Ecdysozoa</taxon>
        <taxon>Arthropoda</taxon>
        <taxon>Hexapoda</taxon>
        <taxon>Insecta</taxon>
        <taxon>Pterygota</taxon>
        <taxon>Neoptera</taxon>
        <taxon>Polyneoptera</taxon>
        <taxon>Phasmatodea</taxon>
        <taxon>Timematodea</taxon>
        <taxon>Timematoidea</taxon>
        <taxon>Timematidae</taxon>
        <taxon>Timema</taxon>
    </lineage>
</organism>
<evidence type="ECO:0000256" key="8">
    <source>
        <dbReference type="ARBA" id="ARBA00022840"/>
    </source>
</evidence>
<dbReference type="PROSITE" id="PS00933">
    <property type="entry name" value="FGGY_KINASES_1"/>
    <property type="match status" value="1"/>
</dbReference>
<evidence type="ECO:0000256" key="11">
    <source>
        <dbReference type="ARBA" id="ARBA00071571"/>
    </source>
</evidence>
<comment type="similarity">
    <text evidence="2">Belongs to the FGGY kinase family.</text>
</comment>
<dbReference type="Pfam" id="PF02782">
    <property type="entry name" value="FGGY_C"/>
    <property type="match status" value="2"/>
</dbReference>
<gene>
    <name evidence="14" type="ORF">TTEB3V08_LOCUS5820</name>
</gene>
<accession>A0A7R9IGF6</accession>
<reference evidence="14" key="1">
    <citation type="submission" date="2020-11" db="EMBL/GenBank/DDBJ databases">
        <authorList>
            <person name="Tran Van P."/>
        </authorList>
    </citation>
    <scope>NUCLEOTIDE SEQUENCE</scope>
</reference>
<sequence>MAVGGRFGPLIGAIDEGTSSARFLVFAANTGEVLTYHQVEILQHCPREGWVEQDPMDILSAVKDCMDKAVDNLHKLDIDPADIKAIGITNQRESTIIWDPKSGKPLNNAILWLDVRTTDTVDQVLAQVRDHNQNYLKPLCGLPVSTYFSALKVRWLMDNVPQVKQAMKEKSCYFGTVDTWLIWNLTGGKDGGLHITDVTNASRTMLMNIKTLKWDNTLCKFFGIPMEVLPDIRSSSEIYGYITEGSLQGVPISGCLGDQQSALVGQMCFKKGQAKNTLGTGAFMLYNTGTAVVHSNHGLLTTVAYRMGKDAAPVYALEGSVAICGVIMKWLRDNLEIIDNVTDTHKIAEETSRAGKVYFVPAFAGLYAPYWRKDARSDCGIPLTKLLVDGGMTSNNYLMQLLADLCGTQVVRPLMTETTALGAAMAAGNAEGIGVWNLNYSHSTPCDAFYPSISENEKDIRYSRWKMAIQKSLGWVPELGSKETQEIAACPAQHRASDLATNPAPCAAGLTKTMTIYRHRALLDFGPAVCGAKGQVMQPCSPACTRARPQF</sequence>
<dbReference type="GO" id="GO:0005524">
    <property type="term" value="F:ATP binding"/>
    <property type="evidence" value="ECO:0007669"/>
    <property type="project" value="UniProtKB-KW"/>
</dbReference>
<dbReference type="UniPathway" id="UPA00618">
    <property type="reaction ID" value="UER00672"/>
</dbReference>
<dbReference type="Pfam" id="PF00370">
    <property type="entry name" value="FGGY_N"/>
    <property type="match status" value="1"/>
</dbReference>
<dbReference type="GO" id="GO:0019563">
    <property type="term" value="P:glycerol catabolic process"/>
    <property type="evidence" value="ECO:0007669"/>
    <property type="project" value="UniProtKB-UniPathway"/>
</dbReference>
<keyword evidence="4" id="KW-0808">Transferase</keyword>
<feature type="domain" description="Carbohydrate kinase FGGY N-terminal" evidence="12">
    <location>
        <begin position="11"/>
        <end position="265"/>
    </location>
</feature>
<keyword evidence="8" id="KW-0067">ATP-binding</keyword>
<evidence type="ECO:0000256" key="4">
    <source>
        <dbReference type="ARBA" id="ARBA00022679"/>
    </source>
</evidence>
<evidence type="ECO:0000259" key="13">
    <source>
        <dbReference type="Pfam" id="PF02782"/>
    </source>
</evidence>
<dbReference type="CDD" id="cd07792">
    <property type="entry name" value="ASKHA_NBD_FGGY_GK1-3-like"/>
    <property type="match status" value="1"/>
</dbReference>
<feature type="domain" description="Carbohydrate kinase FGGY C-terminal" evidence="13">
    <location>
        <begin position="379"/>
        <end position="428"/>
    </location>
</feature>
<dbReference type="GO" id="GO:0005739">
    <property type="term" value="C:mitochondrion"/>
    <property type="evidence" value="ECO:0007669"/>
    <property type="project" value="TreeGrafter"/>
</dbReference>
<dbReference type="InterPro" id="IPR043129">
    <property type="entry name" value="ATPase_NBD"/>
</dbReference>
<dbReference type="SUPFAM" id="SSF53067">
    <property type="entry name" value="Actin-like ATPase domain"/>
    <property type="match status" value="2"/>
</dbReference>
<dbReference type="AlphaFoldDB" id="A0A7R9IGF6"/>
<comment type="pathway">
    <text evidence="1">Polyol metabolism; glycerol degradation via glycerol kinase pathway; sn-glycerol 3-phosphate from glycerol: step 1/1.</text>
</comment>
<dbReference type="InterPro" id="IPR042018">
    <property type="entry name" value="GK1-3_metazoan-type"/>
</dbReference>
<name>A0A7R9IGF6_9NEOP</name>
<comment type="catalytic activity">
    <reaction evidence="10">
        <text>glycerol + ATP = sn-glycerol 3-phosphate + ADP + H(+)</text>
        <dbReference type="Rhea" id="RHEA:21644"/>
        <dbReference type="ChEBI" id="CHEBI:15378"/>
        <dbReference type="ChEBI" id="CHEBI:17754"/>
        <dbReference type="ChEBI" id="CHEBI:30616"/>
        <dbReference type="ChEBI" id="CHEBI:57597"/>
        <dbReference type="ChEBI" id="CHEBI:456216"/>
        <dbReference type="EC" id="2.7.1.30"/>
    </reaction>
</comment>
<evidence type="ECO:0000256" key="6">
    <source>
        <dbReference type="ARBA" id="ARBA00022777"/>
    </source>
</evidence>
<evidence type="ECO:0000256" key="7">
    <source>
        <dbReference type="ARBA" id="ARBA00022798"/>
    </source>
</evidence>
<dbReference type="EMBL" id="OE001926">
    <property type="protein sequence ID" value="CAD7457830.1"/>
    <property type="molecule type" value="Genomic_DNA"/>
</dbReference>
<evidence type="ECO:0000256" key="1">
    <source>
        <dbReference type="ARBA" id="ARBA00005190"/>
    </source>
</evidence>
<evidence type="ECO:0000256" key="3">
    <source>
        <dbReference type="ARBA" id="ARBA00012099"/>
    </source>
</evidence>
<dbReference type="PANTHER" id="PTHR10196:SF69">
    <property type="entry name" value="GLYCEROL KINASE"/>
    <property type="match status" value="1"/>
</dbReference>
<keyword evidence="6" id="KW-0418">Kinase</keyword>
<evidence type="ECO:0000256" key="5">
    <source>
        <dbReference type="ARBA" id="ARBA00022741"/>
    </source>
</evidence>
<evidence type="ECO:0000256" key="2">
    <source>
        <dbReference type="ARBA" id="ARBA00009156"/>
    </source>
</evidence>